<name>E0UFN9_GLOV7</name>
<gene>
    <name evidence="1" type="ordered locus">Cyan7822_1143</name>
</gene>
<organism evidence="1 2">
    <name type="scientific">Gloeothece verrucosa (strain PCC 7822)</name>
    <name type="common">Cyanothece sp. (strain PCC 7822)</name>
    <dbReference type="NCBI Taxonomy" id="497965"/>
    <lineage>
        <taxon>Bacteria</taxon>
        <taxon>Bacillati</taxon>
        <taxon>Cyanobacteriota</taxon>
        <taxon>Cyanophyceae</taxon>
        <taxon>Oscillatoriophycideae</taxon>
        <taxon>Chroococcales</taxon>
        <taxon>Aphanothecaceae</taxon>
        <taxon>Gloeothece</taxon>
        <taxon>Gloeothece verrucosa</taxon>
    </lineage>
</organism>
<dbReference type="AlphaFoldDB" id="E0UFN9"/>
<reference evidence="2" key="1">
    <citation type="journal article" date="2011" name="MBio">
        <title>Novel metabolic attributes of the genus Cyanothece, comprising a group of unicellular nitrogen-fixing Cyanobacteria.</title>
        <authorList>
            <person name="Bandyopadhyay A."/>
            <person name="Elvitigala T."/>
            <person name="Welsh E."/>
            <person name="Stockel J."/>
            <person name="Liberton M."/>
            <person name="Min H."/>
            <person name="Sherman L.A."/>
            <person name="Pakrasi H.B."/>
        </authorList>
    </citation>
    <scope>NUCLEOTIDE SEQUENCE [LARGE SCALE GENOMIC DNA]</scope>
    <source>
        <strain evidence="2">PCC 7822</strain>
    </source>
</reference>
<keyword evidence="2" id="KW-1185">Reference proteome</keyword>
<dbReference type="HOGENOM" id="CLU_3308352_0_0_3"/>
<protein>
    <submittedName>
        <fullName evidence="1">Uncharacterized protein</fullName>
    </submittedName>
</protein>
<accession>E0UFN9</accession>
<dbReference type="EMBL" id="CP002198">
    <property type="protein sequence ID" value="ADN13150.1"/>
    <property type="molecule type" value="Genomic_DNA"/>
</dbReference>
<sequence length="39" mass="4633">MIEDYDLDLYELMKQTFDIVWNAAGYPGSLNYIIYNINL</sequence>
<evidence type="ECO:0000313" key="1">
    <source>
        <dbReference type="EMBL" id="ADN13150.1"/>
    </source>
</evidence>
<dbReference type="KEGG" id="cyj:Cyan7822_1143"/>
<dbReference type="Proteomes" id="UP000008206">
    <property type="component" value="Chromosome"/>
</dbReference>
<evidence type="ECO:0000313" key="2">
    <source>
        <dbReference type="Proteomes" id="UP000008206"/>
    </source>
</evidence>
<proteinExistence type="predicted"/>